<feature type="compositionally biased region" description="Polar residues" evidence="5">
    <location>
        <begin position="351"/>
        <end position="369"/>
    </location>
</feature>
<evidence type="ECO:0000256" key="1">
    <source>
        <dbReference type="ARBA" id="ARBA00004123"/>
    </source>
</evidence>
<evidence type="ECO:0000259" key="7">
    <source>
        <dbReference type="Pfam" id="PF21796"/>
    </source>
</evidence>
<dbReference type="GO" id="GO:0006281">
    <property type="term" value="P:DNA repair"/>
    <property type="evidence" value="ECO:0007669"/>
    <property type="project" value="UniProtKB-KW"/>
</dbReference>
<accession>A0AAV3PCZ3</accession>
<dbReference type="PANTHER" id="PTHR15272:SF0">
    <property type="entry name" value="CHROMATIN ASSEMBLY FACTOR 1 SUBUNIT A"/>
    <property type="match status" value="1"/>
</dbReference>
<feature type="region of interest" description="Disordered" evidence="5">
    <location>
        <begin position="785"/>
        <end position="811"/>
    </location>
</feature>
<evidence type="ECO:0000313" key="8">
    <source>
        <dbReference type="EMBL" id="GAA0148023.1"/>
    </source>
</evidence>
<dbReference type="GO" id="GO:0005634">
    <property type="term" value="C:nucleus"/>
    <property type="evidence" value="ECO:0007669"/>
    <property type="project" value="UniProtKB-SubCell"/>
</dbReference>
<organism evidence="8 9">
    <name type="scientific">Lithospermum erythrorhizon</name>
    <name type="common">Purple gromwell</name>
    <name type="synonym">Lithospermum officinale var. erythrorhizon</name>
    <dbReference type="NCBI Taxonomy" id="34254"/>
    <lineage>
        <taxon>Eukaryota</taxon>
        <taxon>Viridiplantae</taxon>
        <taxon>Streptophyta</taxon>
        <taxon>Embryophyta</taxon>
        <taxon>Tracheophyta</taxon>
        <taxon>Spermatophyta</taxon>
        <taxon>Magnoliopsida</taxon>
        <taxon>eudicotyledons</taxon>
        <taxon>Gunneridae</taxon>
        <taxon>Pentapetalae</taxon>
        <taxon>asterids</taxon>
        <taxon>lamiids</taxon>
        <taxon>Boraginales</taxon>
        <taxon>Boraginaceae</taxon>
        <taxon>Boraginoideae</taxon>
        <taxon>Lithospermeae</taxon>
        <taxon>Lithospermum</taxon>
    </lineage>
</organism>
<keyword evidence="2" id="KW-0227">DNA damage</keyword>
<proteinExistence type="predicted"/>
<dbReference type="Pfam" id="PF12253">
    <property type="entry name" value="CAF1A_dimeriz"/>
    <property type="match status" value="1"/>
</dbReference>
<evidence type="ECO:0000256" key="3">
    <source>
        <dbReference type="ARBA" id="ARBA00023204"/>
    </source>
</evidence>
<reference evidence="8 9" key="1">
    <citation type="submission" date="2024-01" db="EMBL/GenBank/DDBJ databases">
        <title>The complete chloroplast genome sequence of Lithospermum erythrorhizon: insights into the phylogenetic relationship among Boraginaceae species and the maternal lineages of purple gromwells.</title>
        <authorList>
            <person name="Okada T."/>
            <person name="Watanabe K."/>
        </authorList>
    </citation>
    <scope>NUCLEOTIDE SEQUENCE [LARGE SCALE GENOMIC DNA]</scope>
</reference>
<feature type="compositionally biased region" description="Polar residues" evidence="5">
    <location>
        <begin position="799"/>
        <end position="811"/>
    </location>
</feature>
<feature type="compositionally biased region" description="Basic and acidic residues" evidence="5">
    <location>
        <begin position="270"/>
        <end position="324"/>
    </location>
</feature>
<keyword evidence="9" id="KW-1185">Reference proteome</keyword>
<dbReference type="Proteomes" id="UP001454036">
    <property type="component" value="Unassembled WGS sequence"/>
</dbReference>
<comment type="subcellular location">
    <subcellularLocation>
        <location evidence="1">Nucleus</location>
    </subcellularLocation>
</comment>
<dbReference type="InterPro" id="IPR048800">
    <property type="entry name" value="Cac1-like_C"/>
</dbReference>
<feature type="compositionally biased region" description="Acidic residues" evidence="5">
    <location>
        <begin position="511"/>
        <end position="540"/>
    </location>
</feature>
<feature type="region of interest" description="Disordered" evidence="5">
    <location>
        <begin position="270"/>
        <end position="330"/>
    </location>
</feature>
<dbReference type="InterPro" id="IPR022043">
    <property type="entry name" value="CAF1A_DD"/>
</dbReference>
<feature type="domain" description="Chromatin assembly factor 1 subunit A dimerization" evidence="6">
    <location>
        <begin position="476"/>
        <end position="541"/>
    </location>
</feature>
<feature type="domain" description="Chromatin assembly factor 1 subunit Cac1-like C-terminal" evidence="7">
    <location>
        <begin position="697"/>
        <end position="746"/>
    </location>
</feature>
<keyword evidence="4" id="KW-0539">Nucleus</keyword>
<dbReference type="GO" id="GO:0033186">
    <property type="term" value="C:CAF-1 complex"/>
    <property type="evidence" value="ECO:0007669"/>
    <property type="project" value="TreeGrafter"/>
</dbReference>
<gene>
    <name evidence="8" type="ORF">LIER_07573</name>
</gene>
<evidence type="ECO:0000256" key="2">
    <source>
        <dbReference type="ARBA" id="ARBA00022763"/>
    </source>
</evidence>
<dbReference type="PANTHER" id="PTHR15272">
    <property type="entry name" value="CHROMATIN ASSEMBLY FACTOR 1 SUBUNIT A CAF-1 SUBUNIT A"/>
    <property type="match status" value="1"/>
</dbReference>
<protein>
    <submittedName>
        <fullName evidence="8">Chromatin/chromatin-binding, or -regulatory protein</fullName>
    </submittedName>
</protein>
<evidence type="ECO:0000256" key="5">
    <source>
        <dbReference type="SAM" id="MobiDB-lite"/>
    </source>
</evidence>
<dbReference type="EMBL" id="BAABME010001173">
    <property type="protein sequence ID" value="GAA0148023.1"/>
    <property type="molecule type" value="Genomic_DNA"/>
</dbReference>
<evidence type="ECO:0000259" key="6">
    <source>
        <dbReference type="Pfam" id="PF12253"/>
    </source>
</evidence>
<dbReference type="AlphaFoldDB" id="A0AAV3PCZ3"/>
<dbReference type="GO" id="GO:0006334">
    <property type="term" value="P:nucleosome assembly"/>
    <property type="evidence" value="ECO:0007669"/>
    <property type="project" value="TreeGrafter"/>
</dbReference>
<feature type="region of interest" description="Disordered" evidence="5">
    <location>
        <begin position="346"/>
        <end position="369"/>
    </location>
</feature>
<sequence>MADPMEIEQKNVDLMLKKSQKSTKRKRSEEIVGLIEEKGANIDKLNEEMKSLFGFFNELKKDEAFRVEDLLESGGVSLDLAIGVVIEESHLSLSRLVEDIFEKLKGKFGISLGCVKSKVILIGQRCCYGLCNVDVDVLEDDSESALWCWETRDLKLMPKSTRNLLKIRRTCRKKIHERIMALASMIDVLKKSQIHEHCPSELVKASEKLGRMLNEEDIRKLVESMTRKNNNEMADKEAKCGEKLSLKQLEKRKREAEKEKKRVARELEKEKLQREREQKQMQDEAEKEARRREKEESDKRKHLKRQQEELEKEHQRKEREKTELKMQTSLQKQASLMERFLKKAKPAPTSLGDQSLQKATSTTNGDAKMHTSVTHSMDEILSLNDQFDSENLWRCHLNSWRPLRHSKKLHWSIRQKPKKELVKELKLTTNSEISHADELKIESIGEGWVDQYIKSRVCHAETEVCPSSQKIKRHKQLLQFDKTNRPAFYGFWPKESQVVKARRPFVKDPDLDYEIDSDEEWEEEGPGENLSDCDDDETLEEGCSRGEDEEESEDGFFVPDGYLSQDEGLEVEKMDLDELAEGRNSPTTSDTPQLEDPTLPLKQQKYLFNMTDHALRRNQPLVILNLTHEKASLLLVEDLTGADKIEKMCLQALSMCAFPDCPPIEISACNDLMEENQDACSSQSNTNVLPISDSDIPQIIAVLQSNSQGISRIIDALLHKFPNTSKSQLRNKVRELADFCDNRWQVKTDVLVKFGLPTSPVRGKNRSIATFFSKRCQPPGQHFNPNETSLLSAKPGPVSQPQHCNASTEHT</sequence>
<keyword evidence="3" id="KW-0234">DNA repair</keyword>
<evidence type="ECO:0000313" key="9">
    <source>
        <dbReference type="Proteomes" id="UP001454036"/>
    </source>
</evidence>
<feature type="region of interest" description="Disordered" evidence="5">
    <location>
        <begin position="510"/>
        <end position="561"/>
    </location>
</feature>
<name>A0AAV3PCZ3_LITER</name>
<comment type="caution">
    <text evidence="8">The sequence shown here is derived from an EMBL/GenBank/DDBJ whole genome shotgun (WGS) entry which is preliminary data.</text>
</comment>
<dbReference type="Pfam" id="PF21796">
    <property type="entry name" value="Cac1_C"/>
    <property type="match status" value="1"/>
</dbReference>
<evidence type="ECO:0000256" key="4">
    <source>
        <dbReference type="ARBA" id="ARBA00023242"/>
    </source>
</evidence>